<dbReference type="EMBL" id="JARKHS020030465">
    <property type="protein sequence ID" value="KAK8762108.1"/>
    <property type="molecule type" value="Genomic_DNA"/>
</dbReference>
<sequence length="108" mass="11879">MDGLPNDYAMKMINSSQFQEKSAKCFNSSVEEPSRSMDVICTSPVAAGVMLMCLKITMFELANRGKEKTAVLHYADQVAECVAQLQHKVMPFRRSAVDDVAIGDTDAN</sequence>
<proteinExistence type="predicted"/>
<dbReference type="AlphaFoldDB" id="A0AAQ4DI18"/>
<accession>A0AAQ4DI18</accession>
<evidence type="ECO:0000313" key="2">
    <source>
        <dbReference type="Proteomes" id="UP001321473"/>
    </source>
</evidence>
<dbReference type="Proteomes" id="UP001321473">
    <property type="component" value="Unassembled WGS sequence"/>
</dbReference>
<comment type="caution">
    <text evidence="1">The sequence shown here is derived from an EMBL/GenBank/DDBJ whole genome shotgun (WGS) entry which is preliminary data.</text>
</comment>
<keyword evidence="2" id="KW-1185">Reference proteome</keyword>
<organism evidence="1 2">
    <name type="scientific">Amblyomma americanum</name>
    <name type="common">Lone star tick</name>
    <dbReference type="NCBI Taxonomy" id="6943"/>
    <lineage>
        <taxon>Eukaryota</taxon>
        <taxon>Metazoa</taxon>
        <taxon>Ecdysozoa</taxon>
        <taxon>Arthropoda</taxon>
        <taxon>Chelicerata</taxon>
        <taxon>Arachnida</taxon>
        <taxon>Acari</taxon>
        <taxon>Parasitiformes</taxon>
        <taxon>Ixodida</taxon>
        <taxon>Ixodoidea</taxon>
        <taxon>Ixodidae</taxon>
        <taxon>Amblyomminae</taxon>
        <taxon>Amblyomma</taxon>
    </lineage>
</organism>
<protein>
    <submittedName>
        <fullName evidence="1">Uncharacterized protein</fullName>
    </submittedName>
</protein>
<reference evidence="1 2" key="1">
    <citation type="journal article" date="2023" name="Arcadia Sci">
        <title>De novo assembly of a long-read Amblyomma americanum tick genome.</title>
        <authorList>
            <person name="Chou S."/>
            <person name="Poskanzer K.E."/>
            <person name="Rollins M."/>
            <person name="Thuy-Boun P.S."/>
        </authorList>
    </citation>
    <scope>NUCLEOTIDE SEQUENCE [LARGE SCALE GENOMIC DNA]</scope>
    <source>
        <strain evidence="1">F_SG_1</strain>
        <tissue evidence="1">Salivary glands</tissue>
    </source>
</reference>
<evidence type="ECO:0000313" key="1">
    <source>
        <dbReference type="EMBL" id="KAK8762108.1"/>
    </source>
</evidence>
<name>A0AAQ4DI18_AMBAM</name>
<gene>
    <name evidence="1" type="ORF">V5799_026626</name>
</gene>